<dbReference type="Pfam" id="PF01408">
    <property type="entry name" value="GFO_IDH_MocA"/>
    <property type="match status" value="1"/>
</dbReference>
<dbReference type="Pfam" id="PF22725">
    <property type="entry name" value="GFO_IDH_MocA_C3"/>
    <property type="match status" value="1"/>
</dbReference>
<dbReference type="PANTHER" id="PTHR43708:SF8">
    <property type="entry name" value="OXIDOREDUCTASE"/>
    <property type="match status" value="1"/>
</dbReference>
<dbReference type="GO" id="GO:0000166">
    <property type="term" value="F:nucleotide binding"/>
    <property type="evidence" value="ECO:0007669"/>
    <property type="project" value="InterPro"/>
</dbReference>
<dbReference type="PANTHER" id="PTHR43708">
    <property type="entry name" value="CONSERVED EXPRESSED OXIDOREDUCTASE (EUROFUNG)"/>
    <property type="match status" value="1"/>
</dbReference>
<dbReference type="RefSeq" id="WP_120709683.1">
    <property type="nucleotide sequence ID" value="NZ_RBCJ01000001.1"/>
</dbReference>
<feature type="domain" description="Gfo/Idh/MocA-like oxidoreductase N-terminal" evidence="1">
    <location>
        <begin position="9"/>
        <end position="121"/>
    </location>
</feature>
<dbReference type="InterPro" id="IPR051317">
    <property type="entry name" value="Gfo/Idh/MocA_oxidoreduct"/>
</dbReference>
<dbReference type="Gene3D" id="3.30.360.10">
    <property type="entry name" value="Dihydrodipicolinate Reductase, domain 2"/>
    <property type="match status" value="1"/>
</dbReference>
<protein>
    <submittedName>
        <fullName evidence="3">Gfo/Idh/MocA family oxidoreductase</fullName>
    </submittedName>
</protein>
<proteinExistence type="predicted"/>
<accession>A0A3B0C9M1</accession>
<evidence type="ECO:0000259" key="2">
    <source>
        <dbReference type="Pfam" id="PF22725"/>
    </source>
</evidence>
<dbReference type="EMBL" id="RBCJ01000001">
    <property type="protein sequence ID" value="RKN82492.1"/>
    <property type="molecule type" value="Genomic_DNA"/>
</dbReference>
<keyword evidence="4" id="KW-1185">Reference proteome</keyword>
<dbReference type="InterPro" id="IPR055170">
    <property type="entry name" value="GFO_IDH_MocA-like_dom"/>
</dbReference>
<dbReference type="SUPFAM" id="SSF55347">
    <property type="entry name" value="Glyceraldehyde-3-phosphate dehydrogenase-like, C-terminal domain"/>
    <property type="match status" value="1"/>
</dbReference>
<dbReference type="OrthoDB" id="9795543at2"/>
<evidence type="ECO:0000313" key="4">
    <source>
        <dbReference type="Proteomes" id="UP000276603"/>
    </source>
</evidence>
<name>A0A3B0C9M1_9FLAO</name>
<sequence>MKKLKGVGIGAGYFSQFHYDAWRRSDTAYITALCDVSSQNAQKTASAHDIEKIYANAQEMLEKERPDFVDIITPPETHLELCSLAASYGIPVICQKPFGGNLTTAKKIVRLFNEKNLRLIVHENFRFQPWFREIKSQIDNGLLGDRLHTLNFRLRTGDGWQDDAYMNRQPYFRTMEKLFVYETGVHYIDTFRYLAGEVKKVYAKLGRLNTNIKGEDLAWVHFEFANGTLGILDANRYNENTAQDPRYTFGEMLVEGNKGSIWLNADGSLIHKPLGRSETIVHYERPKKGFAGDCVYAAQEHYTDCLLNNKTAESEGSLYLRNLEIQEAIYTSNAKGIPVSP</sequence>
<dbReference type="Proteomes" id="UP000276603">
    <property type="component" value="Unassembled WGS sequence"/>
</dbReference>
<feature type="domain" description="GFO/IDH/MocA-like oxidoreductase" evidence="2">
    <location>
        <begin position="131"/>
        <end position="261"/>
    </location>
</feature>
<comment type="caution">
    <text evidence="3">The sequence shown here is derived from an EMBL/GenBank/DDBJ whole genome shotgun (WGS) entry which is preliminary data.</text>
</comment>
<gene>
    <name evidence="3" type="ORF">D7Z94_01175</name>
</gene>
<evidence type="ECO:0000259" key="1">
    <source>
        <dbReference type="Pfam" id="PF01408"/>
    </source>
</evidence>
<dbReference type="InterPro" id="IPR000683">
    <property type="entry name" value="Gfo/Idh/MocA-like_OxRdtase_N"/>
</dbReference>
<evidence type="ECO:0000313" key="3">
    <source>
        <dbReference type="EMBL" id="RKN82492.1"/>
    </source>
</evidence>
<dbReference type="InterPro" id="IPR036291">
    <property type="entry name" value="NAD(P)-bd_dom_sf"/>
</dbReference>
<dbReference type="AlphaFoldDB" id="A0A3B0C9M1"/>
<organism evidence="3 4">
    <name type="scientific">Ulvibacterium marinum</name>
    <dbReference type="NCBI Taxonomy" id="2419782"/>
    <lineage>
        <taxon>Bacteria</taxon>
        <taxon>Pseudomonadati</taxon>
        <taxon>Bacteroidota</taxon>
        <taxon>Flavobacteriia</taxon>
        <taxon>Flavobacteriales</taxon>
        <taxon>Flavobacteriaceae</taxon>
        <taxon>Ulvibacterium</taxon>
    </lineage>
</organism>
<dbReference type="Gene3D" id="3.40.50.720">
    <property type="entry name" value="NAD(P)-binding Rossmann-like Domain"/>
    <property type="match status" value="1"/>
</dbReference>
<reference evidence="3 4" key="1">
    <citation type="submission" date="2018-10" db="EMBL/GenBank/DDBJ databases">
        <title>Ulvibacterium marinum gen. nov., sp. nov., a novel marine bacterium of the family Flavobacteriaceae, isolated from a culture of the green alga Ulva prolifera.</title>
        <authorList>
            <person name="Zhang Z."/>
        </authorList>
    </citation>
    <scope>NUCLEOTIDE SEQUENCE [LARGE SCALE GENOMIC DNA]</scope>
    <source>
        <strain evidence="3 4">CCMM003</strain>
    </source>
</reference>
<dbReference type="SUPFAM" id="SSF51735">
    <property type="entry name" value="NAD(P)-binding Rossmann-fold domains"/>
    <property type="match status" value="1"/>
</dbReference>